<organism evidence="1 2">
    <name type="scientific">Paradevosia tibetensis</name>
    <dbReference type="NCBI Taxonomy" id="1447062"/>
    <lineage>
        <taxon>Bacteria</taxon>
        <taxon>Pseudomonadati</taxon>
        <taxon>Pseudomonadota</taxon>
        <taxon>Alphaproteobacteria</taxon>
        <taxon>Hyphomicrobiales</taxon>
        <taxon>Devosiaceae</taxon>
        <taxon>Paradevosia</taxon>
    </lineage>
</organism>
<dbReference type="EMBL" id="CP041690">
    <property type="protein sequence ID" value="QEE20416.1"/>
    <property type="molecule type" value="Genomic_DNA"/>
</dbReference>
<dbReference type="KEGG" id="yti:FNA67_09615"/>
<sequence>MAGFNYGRMAGTAARLLDRFNQGVITLTRSGAATPGQNPWDPPTRDDDQIFVLTATVAAVTVDQANAKYIDGTLITTADLVVTCAAPPIEPAMTDILVVGGQARTIKKVAQLPSAGVAVAFKLFIQG</sequence>
<evidence type="ECO:0000313" key="2">
    <source>
        <dbReference type="Proteomes" id="UP000321062"/>
    </source>
</evidence>
<dbReference type="RefSeq" id="WP_147655889.1">
    <property type="nucleotide sequence ID" value="NZ_BMFM01000001.1"/>
</dbReference>
<dbReference type="Proteomes" id="UP000321062">
    <property type="component" value="Chromosome"/>
</dbReference>
<protein>
    <submittedName>
        <fullName evidence="1">Uncharacterized protein</fullName>
    </submittedName>
</protein>
<dbReference type="AlphaFoldDB" id="A0A5B9DN28"/>
<keyword evidence="2" id="KW-1185">Reference proteome</keyword>
<reference evidence="1 2" key="1">
    <citation type="journal article" date="2015" name="Int. J. Syst. Evol. Microbiol.">
        <title>Youhaiella tibetensis gen. nov., sp. nov., isolated from subsurface sediment.</title>
        <authorList>
            <person name="Wang Y.X."/>
            <person name="Huang F.Q."/>
            <person name="Nogi Y."/>
            <person name="Pang S.J."/>
            <person name="Wang P.K."/>
            <person name="Lv J."/>
        </authorList>
    </citation>
    <scope>NUCLEOTIDE SEQUENCE [LARGE SCALE GENOMIC DNA]</scope>
    <source>
        <strain evidence="2">fig4</strain>
    </source>
</reference>
<gene>
    <name evidence="1" type="ORF">FNA67_09615</name>
</gene>
<evidence type="ECO:0000313" key="1">
    <source>
        <dbReference type="EMBL" id="QEE20416.1"/>
    </source>
</evidence>
<name>A0A5B9DN28_9HYPH</name>
<dbReference type="OrthoDB" id="8085212at2"/>
<proteinExistence type="predicted"/>
<accession>A0A5B9DN28</accession>